<comment type="caution">
    <text evidence="3">The sequence shown here is derived from an EMBL/GenBank/DDBJ whole genome shotgun (WGS) entry which is preliminary data.</text>
</comment>
<dbReference type="Pfam" id="PF13581">
    <property type="entry name" value="HATPase_c_2"/>
    <property type="match status" value="1"/>
</dbReference>
<dbReference type="RefSeq" id="WP_189861186.1">
    <property type="nucleotide sequence ID" value="NZ_BMVW01000007.1"/>
</dbReference>
<dbReference type="PANTHER" id="PTHR35526:SF3">
    <property type="entry name" value="ANTI-SIGMA-F FACTOR RSBW"/>
    <property type="match status" value="1"/>
</dbReference>
<keyword evidence="1" id="KW-0808">Transferase</keyword>
<accession>A0A918PNI8</accession>
<dbReference type="Gene3D" id="3.30.565.10">
    <property type="entry name" value="Histidine kinase-like ATPase, C-terminal domain"/>
    <property type="match status" value="1"/>
</dbReference>
<proteinExistence type="predicted"/>
<evidence type="ECO:0000313" key="3">
    <source>
        <dbReference type="EMBL" id="GGZ16975.1"/>
    </source>
</evidence>
<dbReference type="GO" id="GO:0004674">
    <property type="term" value="F:protein serine/threonine kinase activity"/>
    <property type="evidence" value="ECO:0007669"/>
    <property type="project" value="UniProtKB-KW"/>
</dbReference>
<dbReference type="InterPro" id="IPR036890">
    <property type="entry name" value="HATPase_C_sf"/>
</dbReference>
<reference evidence="3" key="2">
    <citation type="submission" date="2020-09" db="EMBL/GenBank/DDBJ databases">
        <authorList>
            <person name="Sun Q."/>
            <person name="Ohkuma M."/>
        </authorList>
    </citation>
    <scope>NUCLEOTIDE SEQUENCE</scope>
    <source>
        <strain evidence="3">JCM 4815</strain>
    </source>
</reference>
<evidence type="ECO:0000259" key="2">
    <source>
        <dbReference type="Pfam" id="PF13581"/>
    </source>
</evidence>
<keyword evidence="1" id="KW-0418">Kinase</keyword>
<organism evidence="3 4">
    <name type="scientific">Streptomyces poonensis</name>
    <dbReference type="NCBI Taxonomy" id="68255"/>
    <lineage>
        <taxon>Bacteria</taxon>
        <taxon>Bacillati</taxon>
        <taxon>Actinomycetota</taxon>
        <taxon>Actinomycetes</taxon>
        <taxon>Kitasatosporales</taxon>
        <taxon>Streptomycetaceae</taxon>
        <taxon>Streptomyces</taxon>
    </lineage>
</organism>
<evidence type="ECO:0000256" key="1">
    <source>
        <dbReference type="ARBA" id="ARBA00022527"/>
    </source>
</evidence>
<keyword evidence="4" id="KW-1185">Reference proteome</keyword>
<gene>
    <name evidence="3" type="ORF">GCM10010365_41270</name>
</gene>
<protein>
    <recommendedName>
        <fullName evidence="2">Histidine kinase/HSP90-like ATPase domain-containing protein</fullName>
    </recommendedName>
</protein>
<dbReference type="PANTHER" id="PTHR35526">
    <property type="entry name" value="ANTI-SIGMA-F FACTOR RSBW-RELATED"/>
    <property type="match status" value="1"/>
</dbReference>
<dbReference type="SUPFAM" id="SSF55874">
    <property type="entry name" value="ATPase domain of HSP90 chaperone/DNA topoisomerase II/histidine kinase"/>
    <property type="match status" value="1"/>
</dbReference>
<evidence type="ECO:0000313" key="4">
    <source>
        <dbReference type="Proteomes" id="UP000622166"/>
    </source>
</evidence>
<sequence length="135" mass="14466">MSEPHPRPPDDSWEYHLTLPHHVLGPGVARSTVRSILTRHSLPGLVDTTELLTSELCGNAYRYAAGPATVRVQWGNGTLRVSVCDESDVLPRPTSSGATLEGGRGLLLVNQCAQAWGSRAAAIGTGKVTWFELHG</sequence>
<dbReference type="Proteomes" id="UP000622166">
    <property type="component" value="Unassembled WGS sequence"/>
</dbReference>
<dbReference type="AlphaFoldDB" id="A0A918PNI8"/>
<feature type="domain" description="Histidine kinase/HSP90-like ATPase" evidence="2">
    <location>
        <begin position="29"/>
        <end position="115"/>
    </location>
</feature>
<dbReference type="InterPro" id="IPR050267">
    <property type="entry name" value="Anti-sigma-factor_SerPK"/>
</dbReference>
<dbReference type="InterPro" id="IPR003594">
    <property type="entry name" value="HATPase_dom"/>
</dbReference>
<dbReference type="EMBL" id="BMVW01000007">
    <property type="protein sequence ID" value="GGZ16975.1"/>
    <property type="molecule type" value="Genomic_DNA"/>
</dbReference>
<reference evidence="3" key="1">
    <citation type="journal article" date="2014" name="Int. J. Syst. Evol. Microbiol.">
        <title>Complete genome sequence of Corynebacterium casei LMG S-19264T (=DSM 44701T), isolated from a smear-ripened cheese.</title>
        <authorList>
            <consortium name="US DOE Joint Genome Institute (JGI-PGF)"/>
            <person name="Walter F."/>
            <person name="Albersmeier A."/>
            <person name="Kalinowski J."/>
            <person name="Ruckert C."/>
        </authorList>
    </citation>
    <scope>NUCLEOTIDE SEQUENCE</scope>
    <source>
        <strain evidence="3">JCM 4815</strain>
    </source>
</reference>
<keyword evidence="1" id="KW-0723">Serine/threonine-protein kinase</keyword>
<dbReference type="CDD" id="cd16936">
    <property type="entry name" value="HATPase_RsbW-like"/>
    <property type="match status" value="1"/>
</dbReference>
<name>A0A918PNI8_9ACTN</name>